<gene>
    <name evidence="1" type="ORF">MEDL_6220</name>
</gene>
<protein>
    <submittedName>
        <fullName evidence="1">Uncharacterized protein</fullName>
    </submittedName>
</protein>
<proteinExistence type="predicted"/>
<keyword evidence="2" id="KW-1185">Reference proteome</keyword>
<dbReference type="AlphaFoldDB" id="A0A8S3Q6V0"/>
<name>A0A8S3Q6V0_MYTED</name>
<dbReference type="EMBL" id="CAJPWZ010000348">
    <property type="protein sequence ID" value="CAG2190957.1"/>
    <property type="molecule type" value="Genomic_DNA"/>
</dbReference>
<dbReference type="Proteomes" id="UP000683360">
    <property type="component" value="Unassembled WGS sequence"/>
</dbReference>
<accession>A0A8S3Q6V0</accession>
<sequence>MSYYGIICILAVICKGCNNTQTVHEHKVEDWKHLEDKLNRFVVNVRAVWGTILDFYAALLRQIEIGKKTWNDDPQVLESAVLTGNILPLEFRSSTKKSLKNQASKSCSWFCYKYQRSKCEEKTSPHSATIRGVVRTVHHICASCLQKDGTQQSHPECSDKCPNKEK</sequence>
<organism evidence="1 2">
    <name type="scientific">Mytilus edulis</name>
    <name type="common">Blue mussel</name>
    <dbReference type="NCBI Taxonomy" id="6550"/>
    <lineage>
        <taxon>Eukaryota</taxon>
        <taxon>Metazoa</taxon>
        <taxon>Spiralia</taxon>
        <taxon>Lophotrochozoa</taxon>
        <taxon>Mollusca</taxon>
        <taxon>Bivalvia</taxon>
        <taxon>Autobranchia</taxon>
        <taxon>Pteriomorphia</taxon>
        <taxon>Mytilida</taxon>
        <taxon>Mytiloidea</taxon>
        <taxon>Mytilidae</taxon>
        <taxon>Mytilinae</taxon>
        <taxon>Mytilus</taxon>
    </lineage>
</organism>
<evidence type="ECO:0000313" key="2">
    <source>
        <dbReference type="Proteomes" id="UP000683360"/>
    </source>
</evidence>
<reference evidence="1" key="1">
    <citation type="submission" date="2021-03" db="EMBL/GenBank/DDBJ databases">
        <authorList>
            <person name="Bekaert M."/>
        </authorList>
    </citation>
    <scope>NUCLEOTIDE SEQUENCE</scope>
</reference>
<evidence type="ECO:0000313" key="1">
    <source>
        <dbReference type="EMBL" id="CAG2190957.1"/>
    </source>
</evidence>
<comment type="caution">
    <text evidence="1">The sequence shown here is derived from an EMBL/GenBank/DDBJ whole genome shotgun (WGS) entry which is preliminary data.</text>
</comment>
<dbReference type="OrthoDB" id="5951204at2759"/>